<feature type="transmembrane region" description="Helical" evidence="1">
    <location>
        <begin position="131"/>
        <end position="150"/>
    </location>
</feature>
<protein>
    <recommendedName>
        <fullName evidence="4">SoxR reducing system RseC family protein</fullName>
    </recommendedName>
</protein>
<gene>
    <name evidence="2" type="ORF">M0L20_23800</name>
</gene>
<dbReference type="EMBL" id="JALPRF010000005">
    <property type="protein sequence ID" value="MCK8494915.1"/>
    <property type="molecule type" value="Genomic_DNA"/>
</dbReference>
<keyword evidence="3" id="KW-1185">Reference proteome</keyword>
<evidence type="ECO:0000313" key="3">
    <source>
        <dbReference type="Proteomes" id="UP001202180"/>
    </source>
</evidence>
<comment type="caution">
    <text evidence="2">The sequence shown here is derived from an EMBL/GenBank/DDBJ whole genome shotgun (WGS) entry which is preliminary data.</text>
</comment>
<reference evidence="2 3" key="1">
    <citation type="submission" date="2022-04" db="EMBL/GenBank/DDBJ databases">
        <title>Spirosoma sp. strain RP8 genome sequencing and assembly.</title>
        <authorList>
            <person name="Jung Y."/>
        </authorList>
    </citation>
    <scope>NUCLEOTIDE SEQUENCE [LARGE SCALE GENOMIC DNA]</scope>
    <source>
        <strain evidence="2 3">RP8</strain>
    </source>
</reference>
<evidence type="ECO:0000313" key="2">
    <source>
        <dbReference type="EMBL" id="MCK8494915.1"/>
    </source>
</evidence>
<evidence type="ECO:0008006" key="4">
    <source>
        <dbReference type="Google" id="ProtNLM"/>
    </source>
</evidence>
<keyword evidence="1" id="KW-1133">Transmembrane helix</keyword>
<feature type="transmembrane region" description="Helical" evidence="1">
    <location>
        <begin position="97"/>
        <end position="119"/>
    </location>
</feature>
<proteinExistence type="predicted"/>
<organism evidence="2 3">
    <name type="scientific">Spirosoma liriopis</name>
    <dbReference type="NCBI Taxonomy" id="2937440"/>
    <lineage>
        <taxon>Bacteria</taxon>
        <taxon>Pseudomonadati</taxon>
        <taxon>Bacteroidota</taxon>
        <taxon>Cytophagia</taxon>
        <taxon>Cytophagales</taxon>
        <taxon>Cytophagaceae</taxon>
        <taxon>Spirosoma</taxon>
    </lineage>
</organism>
<accession>A0ABT0HTS9</accession>
<sequence length="163" mass="18680">MNKLTRAQLDLVVQHIQQAKPHHALQAELIDHMASLIEQRMDQGEDFSAAYNQLTQQATVQAINQLRQLYSREFRGSTARTTRLKIRQKRRPATKPFQYMLLSSVLTFLVLMGFLIVVSRPLSIPIGVFQTAWGIGLTSLTGVLIIRWWLTRRSSKSKLFTMA</sequence>
<dbReference type="Proteomes" id="UP001202180">
    <property type="component" value="Unassembled WGS sequence"/>
</dbReference>
<keyword evidence="1" id="KW-0812">Transmembrane</keyword>
<evidence type="ECO:0000256" key="1">
    <source>
        <dbReference type="SAM" id="Phobius"/>
    </source>
</evidence>
<dbReference type="RefSeq" id="WP_248479534.1">
    <property type="nucleotide sequence ID" value="NZ_JALPRF010000005.1"/>
</dbReference>
<name>A0ABT0HTS9_9BACT</name>
<keyword evidence="1" id="KW-0472">Membrane</keyword>